<dbReference type="RefSeq" id="XP_055865245.1">
    <property type="nucleotide sequence ID" value="XM_056009270.1"/>
</dbReference>
<keyword evidence="1" id="KW-1185">Reference proteome</keyword>
<protein>
    <submittedName>
        <fullName evidence="2 3">Uncharacterized protein LOC129922586</fullName>
    </submittedName>
</protein>
<name>A0A9W2YRB0_BIOGL</name>
<dbReference type="OrthoDB" id="6096486at2759"/>
<dbReference type="Proteomes" id="UP001165740">
    <property type="component" value="Chromosome 13"/>
</dbReference>
<sequence>MLKPVMKMNHRTSLQVKAVIYVVLVGCCFTLNAHAWNFDDADEGEDLAHGTRDTASNSYGERDMRLLNMLMRVARSRLEDRSSLSSKDGPLQSALTKERFVNVFKRQRPCFWSVISCY</sequence>
<dbReference type="RefSeq" id="XP_055865247.1">
    <property type="nucleotide sequence ID" value="XM_056009272.1"/>
</dbReference>
<dbReference type="RefSeq" id="XP_055865246.1">
    <property type="nucleotide sequence ID" value="XM_056009271.1"/>
</dbReference>
<proteinExistence type="predicted"/>
<dbReference type="AlphaFoldDB" id="A0A9W2YRB0"/>
<reference evidence="2 3" key="1">
    <citation type="submission" date="2025-04" db="UniProtKB">
        <authorList>
            <consortium name="RefSeq"/>
        </authorList>
    </citation>
    <scope>IDENTIFICATION</scope>
</reference>
<accession>A0A9W2YRB0</accession>
<evidence type="ECO:0000313" key="2">
    <source>
        <dbReference type="RefSeq" id="XP_055865245.1"/>
    </source>
</evidence>
<evidence type="ECO:0000313" key="1">
    <source>
        <dbReference type="Proteomes" id="UP001165740"/>
    </source>
</evidence>
<evidence type="ECO:0000313" key="3">
    <source>
        <dbReference type="RefSeq" id="XP_055865246.1"/>
    </source>
</evidence>
<dbReference type="GeneID" id="129922586"/>
<gene>
    <name evidence="2 3 4" type="primary">LOC129922586</name>
</gene>
<organism evidence="1 2">
    <name type="scientific">Biomphalaria glabrata</name>
    <name type="common">Bloodfluke planorb</name>
    <name type="synonym">Freshwater snail</name>
    <dbReference type="NCBI Taxonomy" id="6526"/>
    <lineage>
        <taxon>Eukaryota</taxon>
        <taxon>Metazoa</taxon>
        <taxon>Spiralia</taxon>
        <taxon>Lophotrochozoa</taxon>
        <taxon>Mollusca</taxon>
        <taxon>Gastropoda</taxon>
        <taxon>Heterobranchia</taxon>
        <taxon>Euthyneura</taxon>
        <taxon>Panpulmonata</taxon>
        <taxon>Hygrophila</taxon>
        <taxon>Lymnaeoidea</taxon>
        <taxon>Planorbidae</taxon>
        <taxon>Biomphalaria</taxon>
    </lineage>
</organism>
<evidence type="ECO:0000313" key="4">
    <source>
        <dbReference type="RefSeq" id="XP_055865247.1"/>
    </source>
</evidence>